<keyword evidence="4" id="KW-1242">Viral contractile tail ejection system</keyword>
<dbReference type="GO" id="GO:0098027">
    <property type="term" value="C:virus tail, sheath"/>
    <property type="evidence" value="ECO:0007669"/>
    <property type="project" value="UniProtKB-KW"/>
</dbReference>
<proteinExistence type="inferred from homology"/>
<comment type="similarity">
    <text evidence="1">Belongs to the myoviridae tail sheath protein family.</text>
</comment>
<evidence type="ECO:0000313" key="9">
    <source>
        <dbReference type="EMBL" id="DAD74679.1"/>
    </source>
</evidence>
<keyword evidence="7" id="KW-1160">Virus entry into host cell</keyword>
<organism evidence="9">
    <name type="scientific">Siphoviridae sp. ctOOe6</name>
    <dbReference type="NCBI Taxonomy" id="2826309"/>
    <lineage>
        <taxon>Viruses</taxon>
        <taxon>Duplodnaviria</taxon>
        <taxon>Heunggongvirae</taxon>
        <taxon>Uroviricota</taxon>
        <taxon>Caudoviricetes</taxon>
    </lineage>
</organism>
<dbReference type="EMBL" id="BK014763">
    <property type="protein sequence ID" value="DAD74679.1"/>
    <property type="molecule type" value="Genomic_DNA"/>
</dbReference>
<evidence type="ECO:0000256" key="5">
    <source>
        <dbReference type="ARBA" id="ARBA00023003"/>
    </source>
</evidence>
<dbReference type="InterPro" id="IPR035089">
    <property type="entry name" value="Phage_sheath_subtilisin"/>
</dbReference>
<name>A0A8S5LXV7_9CAUD</name>
<dbReference type="Pfam" id="PF04984">
    <property type="entry name" value="Phage_sheath_1"/>
    <property type="match status" value="1"/>
</dbReference>
<evidence type="ECO:0000256" key="7">
    <source>
        <dbReference type="ARBA" id="ARBA00023296"/>
    </source>
</evidence>
<dbReference type="Gene3D" id="3.30.1370.220">
    <property type="match status" value="1"/>
</dbReference>
<evidence type="ECO:0000259" key="8">
    <source>
        <dbReference type="Pfam" id="PF04984"/>
    </source>
</evidence>
<evidence type="ECO:0000256" key="1">
    <source>
        <dbReference type="ARBA" id="ARBA00008005"/>
    </source>
</evidence>
<keyword evidence="2" id="KW-1162">Viral penetration into host cytoplasm</keyword>
<dbReference type="GO" id="GO:0099000">
    <property type="term" value="P:symbiont genome ejection through host cell envelope, contractile tail mechanism"/>
    <property type="evidence" value="ECO:0007669"/>
    <property type="project" value="UniProtKB-KW"/>
</dbReference>
<evidence type="ECO:0000256" key="6">
    <source>
        <dbReference type="ARBA" id="ARBA00023009"/>
    </source>
</evidence>
<evidence type="ECO:0000256" key="2">
    <source>
        <dbReference type="ARBA" id="ARBA00022595"/>
    </source>
</evidence>
<evidence type="ECO:0000256" key="4">
    <source>
        <dbReference type="ARBA" id="ARBA00022766"/>
    </source>
</evidence>
<keyword evidence="3" id="KW-1227">Viral tail protein</keyword>
<sequence length="472" mass="51643">MMTGTYDTGETKIRPGVYRRYTTPEKKTVAEAINGVFAIPIQADFGPVGTVQVHTKAETVEDMYGSGGTVKGVLNLFDNGASKVYVYRLGSEGTKGILELMDDQGEKAVTLETKYPTKLVFSLTLKQPLSSSSKKEVTIYQGSSLKEKFTYETGSDENEVDAFIREINQKSSVFTAVKADGEKNSLAQVSQKESTAGTNPTVVTGNYEEAFGAFEAYTWNALVADTTDTAVHALLKAYMQRMKSNGCVGICVVGESAEVDFAERMSHAKEFNSEAFVYVGSGFVNKNGEKIDGYEAITVIAGIIGSCPANQSIVHSVIADAVEPLEILSKEKYIQAIENGMLMLSQGPEGEVWFDSGINTLNVLEENQDAGWKKIRRTKTRFELFDRLHRTISPVIGKINCDSDGIANVIKLAKDVLDAMTREGKLMDGADIYEDPQEPHGPEDVHFIVAATDLDSLEKVYLNYQFNFSAEA</sequence>
<keyword evidence="6" id="KW-1171">Viral genome ejection through host cell envelope</keyword>
<feature type="domain" description="Tail sheath protein subtilisin-like" evidence="8">
    <location>
        <begin position="204"/>
        <end position="360"/>
    </location>
</feature>
<reference evidence="9" key="1">
    <citation type="journal article" date="2021" name="Proc. Natl. Acad. Sci. U.S.A.">
        <title>A Catalog of Tens of Thousands of Viruses from Human Metagenomes Reveals Hidden Associations with Chronic Diseases.</title>
        <authorList>
            <person name="Tisza M.J."/>
            <person name="Buck C.B."/>
        </authorList>
    </citation>
    <scope>NUCLEOTIDE SEQUENCE</scope>
    <source>
        <strain evidence="9">CtOOe6</strain>
    </source>
</reference>
<dbReference type="Gene3D" id="3.40.50.11790">
    <property type="match status" value="1"/>
</dbReference>
<keyword evidence="5" id="KW-1229">Viral tail sheath protein</keyword>
<protein>
    <submittedName>
        <fullName evidence="9">Tail sheath protein</fullName>
    </submittedName>
</protein>
<evidence type="ECO:0000256" key="3">
    <source>
        <dbReference type="ARBA" id="ARBA00022732"/>
    </source>
</evidence>
<keyword evidence="5" id="KW-0946">Virion</keyword>
<accession>A0A8S5LXV7</accession>